<dbReference type="PANTHER" id="PTHR32432:SF3">
    <property type="entry name" value="ETHANOLAMINE UTILIZATION PROTEIN EUTJ"/>
    <property type="match status" value="1"/>
</dbReference>
<dbReference type="InterPro" id="IPR043129">
    <property type="entry name" value="ATPase_NBD"/>
</dbReference>
<dbReference type="Gene3D" id="3.30.420.40">
    <property type="match status" value="1"/>
</dbReference>
<accession>A0AAW7K755</accession>
<comment type="caution">
    <text evidence="1">The sequence shown here is derived from an EMBL/GenBank/DDBJ whole genome shotgun (WGS) entry which is preliminary data.</text>
</comment>
<dbReference type="Pfam" id="PF11104">
    <property type="entry name" value="PilM_2"/>
    <property type="match status" value="1"/>
</dbReference>
<evidence type="ECO:0000313" key="1">
    <source>
        <dbReference type="EMBL" id="MDN0086776.1"/>
    </source>
</evidence>
<evidence type="ECO:0000313" key="2">
    <source>
        <dbReference type="Proteomes" id="UP001167864"/>
    </source>
</evidence>
<dbReference type="EMBL" id="JAUEHU010000004">
    <property type="protein sequence ID" value="MDN0086776.1"/>
    <property type="molecule type" value="Genomic_DNA"/>
</dbReference>
<dbReference type="Proteomes" id="UP001167864">
    <property type="component" value="Unassembled WGS sequence"/>
</dbReference>
<dbReference type="InterPro" id="IPR050696">
    <property type="entry name" value="FtsA/MreB"/>
</dbReference>
<organism evidence="1 2">
    <name type="scientific">Yersinia nurmii</name>
    <dbReference type="NCBI Taxonomy" id="685706"/>
    <lineage>
        <taxon>Bacteria</taxon>
        <taxon>Pseudomonadati</taxon>
        <taxon>Pseudomonadota</taxon>
        <taxon>Gammaproteobacteria</taxon>
        <taxon>Enterobacterales</taxon>
        <taxon>Yersiniaceae</taxon>
        <taxon>Yersinia</taxon>
    </lineage>
</organism>
<reference evidence="1" key="1">
    <citation type="submission" date="2023-06" db="EMBL/GenBank/DDBJ databases">
        <authorList>
            <person name="Polev D.E."/>
            <person name="Saitova A.T."/>
            <person name="Bogumilchik E.A."/>
            <person name="Kokorina G.I."/>
            <person name="Voskresenskaia E.A."/>
        </authorList>
    </citation>
    <scope>NUCLEOTIDE SEQUENCE</scope>
    <source>
        <strain evidence="1">2145 StPb PI</strain>
    </source>
</reference>
<dbReference type="SUPFAM" id="SSF53067">
    <property type="entry name" value="Actin-like ATPase domain"/>
    <property type="match status" value="1"/>
</dbReference>
<dbReference type="InterPro" id="IPR005883">
    <property type="entry name" value="PilM"/>
</dbReference>
<dbReference type="AlphaFoldDB" id="A0AAW7K755"/>
<name>A0AAW7K755_9GAMM</name>
<protein>
    <submittedName>
        <fullName evidence="1">Pilus assembly protein PilM</fullName>
    </submittedName>
</protein>
<dbReference type="Gene3D" id="3.30.1490.300">
    <property type="match status" value="1"/>
</dbReference>
<proteinExistence type="predicted"/>
<sequence length="287" mass="32738">MCAQKIWQVGLDIQMNCVRALAVLRRRYGWQLRHWWQQPLPDGVLLNGNLQHLEALSELLSHLRRQLPRHISLRIALPVQRILQQSFPRPDKRLREPERSQFIYNAAARQFPLSSQTLALDYRTNSADERQLLITAARQQDISRWQDCLQQANFMPEAIDISPCALRYMAVAAKLPPRHLLLHRIEREWLWATSVDMPFRYGLITAQEGGNTTDILVELHRLNPPAGGPALGVYYSSIGDEPIPENTLPWSPFIAFRQQQPPLPILPGAFTLAGGLAIRPEDTDVSG</sequence>
<gene>
    <name evidence="1" type="primary">pilM</name>
    <name evidence="1" type="ORF">QVN42_05080</name>
</gene>
<dbReference type="RefSeq" id="WP_289817750.1">
    <property type="nucleotide sequence ID" value="NZ_JAUEHU010000004.1"/>
</dbReference>
<dbReference type="PANTHER" id="PTHR32432">
    <property type="entry name" value="CELL DIVISION PROTEIN FTSA-RELATED"/>
    <property type="match status" value="1"/>
</dbReference>